<feature type="compositionally biased region" description="Basic and acidic residues" evidence="1">
    <location>
        <begin position="30"/>
        <end position="43"/>
    </location>
</feature>
<dbReference type="Proteomes" id="UP000268014">
    <property type="component" value="Unassembled WGS sequence"/>
</dbReference>
<sequence length="113" mass="12942">MLVLNWSRENCQKKIGEVFPYTAVKWSDCKEESKKSSRTGKDRRYVHKLCKRRRRNRYFGASGDSSQPHRGPHSQPGSGPPNHPREALHSQPGRGLHGRHAKDHIVIEAAHQL</sequence>
<reference evidence="2 3" key="1">
    <citation type="submission" date="2018-11" db="EMBL/GenBank/DDBJ databases">
        <authorList>
            <consortium name="Pathogen Informatics"/>
        </authorList>
    </citation>
    <scope>NUCLEOTIDE SEQUENCE [LARGE SCALE GENOMIC DNA]</scope>
    <source>
        <strain evidence="2 3">MHpl1</strain>
    </source>
</reference>
<protein>
    <submittedName>
        <fullName evidence="2">Uncharacterized protein</fullName>
    </submittedName>
</protein>
<accession>A0A3P7XA49</accession>
<evidence type="ECO:0000313" key="2">
    <source>
        <dbReference type="EMBL" id="VDO62809.1"/>
    </source>
</evidence>
<evidence type="ECO:0000313" key="3">
    <source>
        <dbReference type="Proteomes" id="UP000268014"/>
    </source>
</evidence>
<gene>
    <name evidence="2" type="ORF">HPLM_LOCUS17001</name>
</gene>
<dbReference type="EMBL" id="UZAF01019704">
    <property type="protein sequence ID" value="VDO62809.1"/>
    <property type="molecule type" value="Genomic_DNA"/>
</dbReference>
<feature type="region of interest" description="Disordered" evidence="1">
    <location>
        <begin position="54"/>
        <end position="113"/>
    </location>
</feature>
<proteinExistence type="predicted"/>
<keyword evidence="3" id="KW-1185">Reference proteome</keyword>
<evidence type="ECO:0000256" key="1">
    <source>
        <dbReference type="SAM" id="MobiDB-lite"/>
    </source>
</evidence>
<organism evidence="2 3">
    <name type="scientific">Haemonchus placei</name>
    <name type="common">Barber's pole worm</name>
    <dbReference type="NCBI Taxonomy" id="6290"/>
    <lineage>
        <taxon>Eukaryota</taxon>
        <taxon>Metazoa</taxon>
        <taxon>Ecdysozoa</taxon>
        <taxon>Nematoda</taxon>
        <taxon>Chromadorea</taxon>
        <taxon>Rhabditida</taxon>
        <taxon>Rhabditina</taxon>
        <taxon>Rhabditomorpha</taxon>
        <taxon>Strongyloidea</taxon>
        <taxon>Trichostrongylidae</taxon>
        <taxon>Haemonchus</taxon>
    </lineage>
</organism>
<dbReference type="AlphaFoldDB" id="A0A3P7XA49"/>
<feature type="region of interest" description="Disordered" evidence="1">
    <location>
        <begin position="30"/>
        <end position="49"/>
    </location>
</feature>
<name>A0A3P7XA49_HAEPC</name>